<dbReference type="AlphaFoldDB" id="A0A1H7LR14"/>
<organism evidence="7 8">
    <name type="scientific">Parapedobacter koreensis</name>
    <dbReference type="NCBI Taxonomy" id="332977"/>
    <lineage>
        <taxon>Bacteria</taxon>
        <taxon>Pseudomonadati</taxon>
        <taxon>Bacteroidota</taxon>
        <taxon>Sphingobacteriia</taxon>
        <taxon>Sphingobacteriales</taxon>
        <taxon>Sphingobacteriaceae</taxon>
        <taxon>Parapedobacter</taxon>
    </lineage>
</organism>
<dbReference type="STRING" id="332977.SAMN05421740_103226"/>
<proteinExistence type="predicted"/>
<dbReference type="PANTHER" id="PTHR40277">
    <property type="entry name" value="BLL5419 PROTEIN"/>
    <property type="match status" value="1"/>
</dbReference>
<dbReference type="GO" id="GO:0005886">
    <property type="term" value="C:plasma membrane"/>
    <property type="evidence" value="ECO:0007669"/>
    <property type="project" value="UniProtKB-SubCell"/>
</dbReference>
<evidence type="ECO:0000256" key="2">
    <source>
        <dbReference type="ARBA" id="ARBA00022475"/>
    </source>
</evidence>
<keyword evidence="8" id="KW-1185">Reference proteome</keyword>
<evidence type="ECO:0000313" key="7">
    <source>
        <dbReference type="EMBL" id="SEL00807.1"/>
    </source>
</evidence>
<evidence type="ECO:0000256" key="3">
    <source>
        <dbReference type="ARBA" id="ARBA00022692"/>
    </source>
</evidence>
<accession>A0A1H7LR14</accession>
<protein>
    <submittedName>
        <fullName evidence="7">Lysylphosphatidylglycerol synthase TM region</fullName>
    </submittedName>
</protein>
<sequence>MSRRRKILKRAFFVSVIVCVGLFVWHTDFTAVKSEIYALGHRFFYLLLVSFAAYFFGTLGWYVCLGDAAQKISIMRLFIIRQVGETIALYNPTNIIAGDMYKAQLLKTYGIDEKVGLTSVVSSRMTAVLSQVAMALIAFAWLFAYPFSFEASAGRIEALFAISVVTVVGIVLFLLLIKYLPAPTELPETPHWWKRFGRKFHEVLYACRQFQMHQKKAFYLSFSFFAVHWVVGSLECLLILRFLGFDVGMMEGLAMDMGIIVLKSFGAFVPAQWGVEELANKVVLVVLGISATSVWMTVSIIRRTRQCCWALMGFAWLAWLRYKHHRFLTSEAV</sequence>
<evidence type="ECO:0000256" key="1">
    <source>
        <dbReference type="ARBA" id="ARBA00004651"/>
    </source>
</evidence>
<dbReference type="EMBL" id="FNZR01000003">
    <property type="protein sequence ID" value="SEL00807.1"/>
    <property type="molecule type" value="Genomic_DNA"/>
</dbReference>
<feature type="transmembrane region" description="Helical" evidence="6">
    <location>
        <begin position="7"/>
        <end position="25"/>
    </location>
</feature>
<keyword evidence="4 6" id="KW-1133">Transmembrane helix</keyword>
<feature type="transmembrane region" description="Helical" evidence="6">
    <location>
        <begin position="159"/>
        <end position="177"/>
    </location>
</feature>
<evidence type="ECO:0000256" key="5">
    <source>
        <dbReference type="ARBA" id="ARBA00023136"/>
    </source>
</evidence>
<feature type="transmembrane region" description="Helical" evidence="6">
    <location>
        <begin position="127"/>
        <end position="147"/>
    </location>
</feature>
<evidence type="ECO:0000256" key="6">
    <source>
        <dbReference type="SAM" id="Phobius"/>
    </source>
</evidence>
<dbReference type="OrthoDB" id="1016056at2"/>
<name>A0A1H7LR14_9SPHI</name>
<dbReference type="Pfam" id="PF03706">
    <property type="entry name" value="LPG_synthase_TM"/>
    <property type="match status" value="1"/>
</dbReference>
<reference evidence="8" key="1">
    <citation type="submission" date="2016-10" db="EMBL/GenBank/DDBJ databases">
        <authorList>
            <person name="Varghese N."/>
            <person name="Submissions S."/>
        </authorList>
    </citation>
    <scope>NUCLEOTIDE SEQUENCE [LARGE SCALE GENOMIC DNA]</scope>
    <source>
        <strain evidence="8">Jip14</strain>
    </source>
</reference>
<evidence type="ECO:0000256" key="4">
    <source>
        <dbReference type="ARBA" id="ARBA00022989"/>
    </source>
</evidence>
<dbReference type="PANTHER" id="PTHR40277:SF1">
    <property type="entry name" value="BLL5419 PROTEIN"/>
    <property type="match status" value="1"/>
</dbReference>
<keyword evidence="2" id="KW-1003">Cell membrane</keyword>
<gene>
    <name evidence="7" type="ORF">SAMN05421740_103226</name>
</gene>
<feature type="transmembrane region" description="Helical" evidence="6">
    <location>
        <begin position="45"/>
        <end position="65"/>
    </location>
</feature>
<feature type="transmembrane region" description="Helical" evidence="6">
    <location>
        <begin position="282"/>
        <end position="301"/>
    </location>
</feature>
<keyword evidence="5 6" id="KW-0472">Membrane</keyword>
<keyword evidence="3 6" id="KW-0812">Transmembrane</keyword>
<dbReference type="RefSeq" id="WP_090604690.1">
    <property type="nucleotide sequence ID" value="NZ_FNZR01000003.1"/>
</dbReference>
<evidence type="ECO:0000313" key="8">
    <source>
        <dbReference type="Proteomes" id="UP000198916"/>
    </source>
</evidence>
<dbReference type="InterPro" id="IPR022791">
    <property type="entry name" value="L-PG_synthase/AglD"/>
</dbReference>
<feature type="transmembrane region" description="Helical" evidence="6">
    <location>
        <begin position="218"/>
        <end position="240"/>
    </location>
</feature>
<dbReference type="Proteomes" id="UP000198916">
    <property type="component" value="Unassembled WGS sequence"/>
</dbReference>
<comment type="subcellular location">
    <subcellularLocation>
        <location evidence="1">Cell membrane</location>
        <topology evidence="1">Multi-pass membrane protein</topology>
    </subcellularLocation>
</comment>